<dbReference type="SMART" id="SM00481">
    <property type="entry name" value="POLIIIAc"/>
    <property type="match status" value="1"/>
</dbReference>
<feature type="domain" description="Polymerase/histidinol phosphatase N-terminal" evidence="1">
    <location>
        <begin position="5"/>
        <end position="75"/>
    </location>
</feature>
<proteinExistence type="predicted"/>
<dbReference type="GO" id="GO:0008408">
    <property type="term" value="F:3'-5' exonuclease activity"/>
    <property type="evidence" value="ECO:0007669"/>
    <property type="project" value="InterPro"/>
</dbReference>
<accession>A0A2Z2KN19</accession>
<dbReference type="AlphaFoldDB" id="A0A2Z2KN19"/>
<protein>
    <recommendedName>
        <fullName evidence="1">Polymerase/histidinol phosphatase N-terminal domain-containing protein</fullName>
    </recommendedName>
</protein>
<dbReference type="InterPro" id="IPR003141">
    <property type="entry name" value="Pol/His_phosphatase_N"/>
</dbReference>
<dbReference type="GO" id="GO:0006260">
    <property type="term" value="P:DNA replication"/>
    <property type="evidence" value="ECO:0007669"/>
    <property type="project" value="InterPro"/>
</dbReference>
<dbReference type="Gene3D" id="3.20.20.140">
    <property type="entry name" value="Metal-dependent hydrolases"/>
    <property type="match status" value="1"/>
</dbReference>
<organism evidence="2 3">
    <name type="scientific">Paenibacillus donghaensis</name>
    <dbReference type="NCBI Taxonomy" id="414771"/>
    <lineage>
        <taxon>Bacteria</taxon>
        <taxon>Bacillati</taxon>
        <taxon>Bacillota</taxon>
        <taxon>Bacilli</taxon>
        <taxon>Bacillales</taxon>
        <taxon>Paenibacillaceae</taxon>
        <taxon>Paenibacillus</taxon>
    </lineage>
</organism>
<dbReference type="SUPFAM" id="SSF89550">
    <property type="entry name" value="PHP domain-like"/>
    <property type="match status" value="1"/>
</dbReference>
<evidence type="ECO:0000313" key="3">
    <source>
        <dbReference type="Proteomes" id="UP000249890"/>
    </source>
</evidence>
<dbReference type="Proteomes" id="UP000249890">
    <property type="component" value="Chromosome"/>
</dbReference>
<gene>
    <name evidence="2" type="ORF">B9T62_18300</name>
</gene>
<evidence type="ECO:0000259" key="1">
    <source>
        <dbReference type="SMART" id="SM00481"/>
    </source>
</evidence>
<dbReference type="RefSeq" id="WP_087916560.1">
    <property type="nucleotide sequence ID" value="NZ_CP021780.1"/>
</dbReference>
<dbReference type="PANTHER" id="PTHR32294:SF5">
    <property type="entry name" value="DNA POLYMERASE III POLC-TYPE"/>
    <property type="match status" value="1"/>
</dbReference>
<dbReference type="Pfam" id="PF07733">
    <property type="entry name" value="DNA_pol3_alpha"/>
    <property type="match status" value="1"/>
</dbReference>
<evidence type="ECO:0000313" key="2">
    <source>
        <dbReference type="EMBL" id="ASA22562.1"/>
    </source>
</evidence>
<dbReference type="InterPro" id="IPR004805">
    <property type="entry name" value="DnaE2/DnaE/PolC"/>
</dbReference>
<dbReference type="InterPro" id="IPR011708">
    <property type="entry name" value="DNA_pol3_alpha_NTPase_dom"/>
</dbReference>
<dbReference type="Pfam" id="PF02811">
    <property type="entry name" value="PHP"/>
    <property type="match status" value="1"/>
</dbReference>
<reference evidence="2 3" key="1">
    <citation type="submission" date="2017-06" db="EMBL/GenBank/DDBJ databases">
        <title>Complete genome sequence of Paenibacillus donghaensis KCTC 13049T isolated from East Sea sediment, South Korea.</title>
        <authorList>
            <person name="Jung B.K."/>
            <person name="Hong S.-J."/>
            <person name="Shin J.-H."/>
        </authorList>
    </citation>
    <scope>NUCLEOTIDE SEQUENCE [LARGE SCALE GENOMIC DNA]</scope>
    <source>
        <strain evidence="2 3">KCTC 13049</strain>
    </source>
</reference>
<dbReference type="InterPro" id="IPR004013">
    <property type="entry name" value="PHP_dom"/>
</dbReference>
<dbReference type="EMBL" id="CP021780">
    <property type="protein sequence ID" value="ASA22562.1"/>
    <property type="molecule type" value="Genomic_DNA"/>
</dbReference>
<keyword evidence="3" id="KW-1185">Reference proteome</keyword>
<sequence length="406" mass="47519">MCIYCNYHNHRDYSNIFVPDSSVKIDDYVKRSKELDHKILCSMEHGFQGRYFDTYDVAKRENLKFIFGTEAYWVKDRLEKDKTNGHICIFAKSEKGRRDINRILSEANETGYYYRPRIDLNLLSTVDPNEVFVTSACIAFWQYEDIDKIVSDLHSYFGKNFMMEVQAHHTEPQKELHGRILDLAAKHNIELIAGCDSHFIYPEQAIDRDNVLESKGIIYENEEGWFMDYPDGETLKRRFMEQGILSEEQIDRAINNTLLFMDFDDYDSNIIKVFSKDIKLPTLYPELTQDERDYKYKMLINDSWREAKKLILPEKHAYYVDEIRKEGTVVVNTGMSDYFLIDHEIIKEAVNMGGIITSTGRGSGVSFYTNTLLGFSKVDRISAPVHLYPERFMSESRILETKSLPD</sequence>
<dbReference type="KEGG" id="pdh:B9T62_18300"/>
<name>A0A2Z2KN19_9BACL</name>
<dbReference type="InterPro" id="IPR016195">
    <property type="entry name" value="Pol/histidinol_Pase-like"/>
</dbReference>
<dbReference type="PANTHER" id="PTHR32294">
    <property type="entry name" value="DNA POLYMERASE III SUBUNIT ALPHA"/>
    <property type="match status" value="1"/>
</dbReference>